<proteinExistence type="inferred from homology"/>
<dbReference type="Pfam" id="PF02089">
    <property type="entry name" value="Palm_thioest"/>
    <property type="match status" value="1"/>
</dbReference>
<dbReference type="PANTHER" id="PTHR11247">
    <property type="entry name" value="PALMITOYL-PROTEIN THIOESTERASE/DOLICHYLDIPHOSPHATASE 1"/>
    <property type="match status" value="1"/>
</dbReference>
<accession>A0A668TC21</accession>
<evidence type="ECO:0000256" key="9">
    <source>
        <dbReference type="ARBA" id="ARBA00093353"/>
    </source>
</evidence>
<dbReference type="Proteomes" id="UP000472276">
    <property type="component" value="Unassembled WGS sequence"/>
</dbReference>
<name>A0A668TC21_OREAU</name>
<keyword evidence="6" id="KW-0458">Lysosome</keyword>
<dbReference type="KEGG" id="oau:116331568"/>
<dbReference type="GO" id="GO:0005764">
    <property type="term" value="C:lysosome"/>
    <property type="evidence" value="ECO:0007669"/>
    <property type="project" value="UniProtKB-SubCell"/>
</dbReference>
<gene>
    <name evidence="10" type="primary">LOC116331568</name>
</gene>
<evidence type="ECO:0000256" key="8">
    <source>
        <dbReference type="ARBA" id="ARBA00093223"/>
    </source>
</evidence>
<dbReference type="EC" id="3.1.2.2" evidence="7"/>
<dbReference type="PANTHER" id="PTHR11247:SF71">
    <property type="entry name" value="ZGC:66024"/>
    <property type="match status" value="1"/>
</dbReference>
<dbReference type="InterPro" id="IPR029058">
    <property type="entry name" value="AB_hydrolase_fold"/>
</dbReference>
<evidence type="ECO:0000256" key="3">
    <source>
        <dbReference type="ARBA" id="ARBA00022729"/>
    </source>
</evidence>
<dbReference type="GO" id="GO:0098599">
    <property type="term" value="F:palmitoyl hydrolase activity"/>
    <property type="evidence" value="ECO:0007669"/>
    <property type="project" value="UniProtKB-ARBA"/>
</dbReference>
<comment type="function">
    <text evidence="9">Catalyzes the cleavage of thioester bonds from S-palmitoyl-CoA or S-palmitoyl-N-acetylcysteamine (unbranched structures) but does not have activity against palmitoylcysteine or palmitoylated proteins, branched structures or bulky head groups. Conversely, hydrolyzes both long and short chain fatty acyl-CoA substrate.</text>
</comment>
<comment type="catalytic activity">
    <reaction evidence="8">
        <text>S-hexadecanoyl-N-acetylcysteamine + H2O = N-acetylcysteamine + hexadecanoate + H(+)</text>
        <dbReference type="Rhea" id="RHEA:84099"/>
        <dbReference type="ChEBI" id="CHEBI:7896"/>
        <dbReference type="ChEBI" id="CHEBI:15377"/>
        <dbReference type="ChEBI" id="CHEBI:15378"/>
        <dbReference type="ChEBI" id="CHEBI:74410"/>
        <dbReference type="ChEBI" id="CHEBI:233601"/>
    </reaction>
</comment>
<sequence>MVGCQYEESHSPSSAVLTTPPQVKVLGIIHSPPALLLTCIRAEMKCPRVAAGSHGPLLLLLLLVAGVCVDSYKPVIIVHGIFDGPQQFQNLSRFIKKVHPGTEVTVIDLYDDLLSLQPLWKQVPDFRQSFDSIMKNAPDGVHLLCFSQGGLICRALLSTTSNHNVHTFISLSSPLAGQYGDTDYVQKVFHKTLKKNVHFICYNKFGQKVSICDYWNDPHQRRSYLRNNIFLPLLNGERPHRDMKAWRENFLQIKKLVLVGGPDDGVITPWQSSHFGFYNSSENVVEMQNQEFYLNDAFGLKTLDQRGDVVACVHSGVKHTTWHSNFTVFRNCMEKWLT</sequence>
<keyword evidence="4" id="KW-0378">Hydrolase</keyword>
<keyword evidence="11" id="KW-1185">Reference proteome</keyword>
<evidence type="ECO:0000256" key="5">
    <source>
        <dbReference type="ARBA" id="ARBA00023180"/>
    </source>
</evidence>
<evidence type="ECO:0000256" key="4">
    <source>
        <dbReference type="ARBA" id="ARBA00022801"/>
    </source>
</evidence>
<comment type="similarity">
    <text evidence="2">Belongs to the palmitoyl-protein thioesterase family.</text>
</comment>
<evidence type="ECO:0000313" key="11">
    <source>
        <dbReference type="Proteomes" id="UP000472276"/>
    </source>
</evidence>
<dbReference type="RefSeq" id="XP_031610162.1">
    <property type="nucleotide sequence ID" value="XM_031754302.2"/>
</dbReference>
<protein>
    <recommendedName>
        <fullName evidence="7">palmitoyl-CoA hydrolase</fullName>
        <ecNumber evidence="7">3.1.2.2</ecNumber>
    </recommendedName>
</protein>
<evidence type="ECO:0000256" key="6">
    <source>
        <dbReference type="ARBA" id="ARBA00023228"/>
    </source>
</evidence>
<evidence type="ECO:0000256" key="2">
    <source>
        <dbReference type="ARBA" id="ARBA00010758"/>
    </source>
</evidence>
<keyword evidence="3" id="KW-0732">Signal</keyword>
<dbReference type="Ensembl" id="ENSOABT00000024605.2">
    <property type="protein sequence ID" value="ENSOABP00000023906.1"/>
    <property type="gene ID" value="ENSOABG00000011423.2"/>
</dbReference>
<keyword evidence="5" id="KW-0325">Glycoprotein</keyword>
<dbReference type="GO" id="GO:0016790">
    <property type="term" value="F:thiolester hydrolase activity"/>
    <property type="evidence" value="ECO:0007669"/>
    <property type="project" value="TreeGrafter"/>
</dbReference>
<reference evidence="10" key="1">
    <citation type="submission" date="2025-08" db="UniProtKB">
        <authorList>
            <consortium name="Ensembl"/>
        </authorList>
    </citation>
    <scope>IDENTIFICATION</scope>
</reference>
<dbReference type="GeneID" id="116331568"/>
<evidence type="ECO:0000256" key="7">
    <source>
        <dbReference type="ARBA" id="ARBA00038848"/>
    </source>
</evidence>
<reference evidence="10" key="2">
    <citation type="submission" date="2025-09" db="UniProtKB">
        <authorList>
            <consortium name="Ensembl"/>
        </authorList>
    </citation>
    <scope>IDENTIFICATION</scope>
</reference>
<dbReference type="Gene3D" id="3.40.50.1820">
    <property type="entry name" value="alpha/beta hydrolase"/>
    <property type="match status" value="1"/>
</dbReference>
<comment type="subcellular location">
    <subcellularLocation>
        <location evidence="1">Lysosome</location>
    </subcellularLocation>
</comment>
<organism evidence="10 11">
    <name type="scientific">Oreochromis aureus</name>
    <name type="common">Israeli tilapia</name>
    <name type="synonym">Chromis aureus</name>
    <dbReference type="NCBI Taxonomy" id="47969"/>
    <lineage>
        <taxon>Eukaryota</taxon>
        <taxon>Metazoa</taxon>
        <taxon>Chordata</taxon>
        <taxon>Craniata</taxon>
        <taxon>Vertebrata</taxon>
        <taxon>Euteleostomi</taxon>
        <taxon>Actinopterygii</taxon>
        <taxon>Neopterygii</taxon>
        <taxon>Teleostei</taxon>
        <taxon>Neoteleostei</taxon>
        <taxon>Acanthomorphata</taxon>
        <taxon>Ovalentaria</taxon>
        <taxon>Cichlomorphae</taxon>
        <taxon>Cichliformes</taxon>
        <taxon>Cichlidae</taxon>
        <taxon>African cichlids</taxon>
        <taxon>Pseudocrenilabrinae</taxon>
        <taxon>Oreochromini</taxon>
        <taxon>Oreochromis</taxon>
    </lineage>
</organism>
<dbReference type="FunFam" id="3.40.50.1820:FF:000037">
    <property type="entry name" value="Lysosomal thioesterase PPT2 homolog"/>
    <property type="match status" value="1"/>
</dbReference>
<evidence type="ECO:0000313" key="10">
    <source>
        <dbReference type="Ensembl" id="ENSOABP00000023906.1"/>
    </source>
</evidence>
<dbReference type="OMA" id="AWHTRRD"/>
<evidence type="ECO:0000256" key="1">
    <source>
        <dbReference type="ARBA" id="ARBA00004371"/>
    </source>
</evidence>
<dbReference type="AlphaFoldDB" id="A0A668TC21"/>
<dbReference type="SUPFAM" id="SSF53474">
    <property type="entry name" value="alpha/beta-Hydrolases"/>
    <property type="match status" value="1"/>
</dbReference>